<evidence type="ECO:0008006" key="3">
    <source>
        <dbReference type="Google" id="ProtNLM"/>
    </source>
</evidence>
<accession>A0A3G8YMY0</accession>
<name>A0A3G8YMY0_9DEIO</name>
<gene>
    <name evidence="1" type="ORF">EHF33_09450</name>
</gene>
<protein>
    <recommendedName>
        <fullName evidence="3">FAS1 domain-containing protein</fullName>
    </recommendedName>
</protein>
<evidence type="ECO:0000313" key="2">
    <source>
        <dbReference type="Proteomes" id="UP000276417"/>
    </source>
</evidence>
<sequence length="180" mass="19768">MSSRAVLAVVAGLIVLVPLGLLASSVWNPGLDLRSPSDAREWIRLCAKGREDLYCQTARTVLRDIKGPIVFLIPNQGDRDTTRDILEWMGGKLNQSDLERLVRANLFAGSSLQHGPLKALDGQERNINCRVPNRRDVCEVDGLIVGGKANFASRNSADGAVYLATRRPNTKGYDFLLPLQ</sequence>
<reference evidence="1 2" key="1">
    <citation type="submission" date="2018-11" db="EMBL/GenBank/DDBJ databases">
        <title>Deinococcus shelandsis sp. nov., isolated from South Shetland Islands soil of Antarctica.</title>
        <authorList>
            <person name="Tian J."/>
        </authorList>
    </citation>
    <scope>NUCLEOTIDE SEQUENCE [LARGE SCALE GENOMIC DNA]</scope>
    <source>
        <strain evidence="1 2">S14-83T</strain>
    </source>
</reference>
<proteinExistence type="predicted"/>
<dbReference type="Proteomes" id="UP000276417">
    <property type="component" value="Chromosome 1"/>
</dbReference>
<organism evidence="1 2">
    <name type="scientific">Deinococcus psychrotolerans</name>
    <dbReference type="NCBI Taxonomy" id="2489213"/>
    <lineage>
        <taxon>Bacteria</taxon>
        <taxon>Thermotogati</taxon>
        <taxon>Deinococcota</taxon>
        <taxon>Deinococci</taxon>
        <taxon>Deinococcales</taxon>
        <taxon>Deinococcaceae</taxon>
        <taxon>Deinococcus</taxon>
    </lineage>
</organism>
<dbReference type="OrthoDB" id="64878at2"/>
<dbReference type="EMBL" id="CP034183">
    <property type="protein sequence ID" value="AZI42941.1"/>
    <property type="molecule type" value="Genomic_DNA"/>
</dbReference>
<dbReference type="KEGG" id="dph:EHF33_09450"/>
<keyword evidence="2" id="KW-1185">Reference proteome</keyword>
<dbReference type="RefSeq" id="WP_124870506.1">
    <property type="nucleotide sequence ID" value="NZ_CP034183.1"/>
</dbReference>
<evidence type="ECO:0000313" key="1">
    <source>
        <dbReference type="EMBL" id="AZI42941.1"/>
    </source>
</evidence>
<dbReference type="AlphaFoldDB" id="A0A3G8YMY0"/>